<feature type="compositionally biased region" description="Polar residues" evidence="1">
    <location>
        <begin position="126"/>
        <end position="138"/>
    </location>
</feature>
<dbReference type="EMBL" id="DS268415">
    <property type="protein sequence ID" value="EFP10858.1"/>
    <property type="molecule type" value="Genomic_DNA"/>
</dbReference>
<proteinExistence type="predicted"/>
<evidence type="ECO:0008006" key="4">
    <source>
        <dbReference type="Google" id="ProtNLM"/>
    </source>
</evidence>
<dbReference type="HOGENOM" id="CLU_1679582_0_0_1"/>
<reference evidence="2" key="1">
    <citation type="submission" date="2007-07" db="EMBL/GenBank/DDBJ databases">
        <title>PCAP assembly of the Caenorhabditis remanei genome.</title>
        <authorList>
            <consortium name="The Caenorhabditis remanei Sequencing Consortium"/>
            <person name="Wilson R.K."/>
        </authorList>
    </citation>
    <scope>NUCLEOTIDE SEQUENCE [LARGE SCALE GENOMIC DNA]</scope>
    <source>
        <strain evidence="2">PB4641</strain>
    </source>
</reference>
<evidence type="ECO:0000256" key="1">
    <source>
        <dbReference type="SAM" id="MobiDB-lite"/>
    </source>
</evidence>
<gene>
    <name evidence="2" type="ORF">CRE_30749</name>
</gene>
<evidence type="ECO:0000313" key="2">
    <source>
        <dbReference type="EMBL" id="EFP10858.1"/>
    </source>
</evidence>
<keyword evidence="3" id="KW-1185">Reference proteome</keyword>
<protein>
    <recommendedName>
        <fullName evidence="4">Peptidase A2 domain-containing protein</fullName>
    </recommendedName>
</protein>
<feature type="compositionally biased region" description="Basic and acidic residues" evidence="1">
    <location>
        <begin position="142"/>
        <end position="157"/>
    </location>
</feature>
<dbReference type="InParanoid" id="E3LU29"/>
<dbReference type="AlphaFoldDB" id="E3LU29"/>
<feature type="region of interest" description="Disordered" evidence="1">
    <location>
        <begin position="95"/>
        <end position="157"/>
    </location>
</feature>
<feature type="compositionally biased region" description="Basic residues" evidence="1">
    <location>
        <begin position="110"/>
        <end position="121"/>
    </location>
</feature>
<name>E3LU29_CAERE</name>
<evidence type="ECO:0000313" key="3">
    <source>
        <dbReference type="Proteomes" id="UP000008281"/>
    </source>
</evidence>
<sequence>MVTYTIGSYKIRHKTHFTVSRCTPDPFGGAEIIIGTDFLSRLPPVQFDFRNARLQIGEDAILLGSMKSPQILFSKLCNTVSLAGAISSFQQFSDPVQEDRDNKSVQFKNRSSKQSRNRNSRPRSIGHQTQVPRTTEISSHVRLQEVSDESRCSRPNQ</sequence>
<dbReference type="Proteomes" id="UP000008281">
    <property type="component" value="Unassembled WGS sequence"/>
</dbReference>
<accession>E3LU29</accession>
<organism evidence="3">
    <name type="scientific">Caenorhabditis remanei</name>
    <name type="common">Caenorhabditis vulgaris</name>
    <dbReference type="NCBI Taxonomy" id="31234"/>
    <lineage>
        <taxon>Eukaryota</taxon>
        <taxon>Metazoa</taxon>
        <taxon>Ecdysozoa</taxon>
        <taxon>Nematoda</taxon>
        <taxon>Chromadorea</taxon>
        <taxon>Rhabditida</taxon>
        <taxon>Rhabditina</taxon>
        <taxon>Rhabditomorpha</taxon>
        <taxon>Rhabditoidea</taxon>
        <taxon>Rhabditidae</taxon>
        <taxon>Peloderinae</taxon>
        <taxon>Caenorhabditis</taxon>
    </lineage>
</organism>